<accession>A0AAD4PA13</accession>
<dbReference type="Pfam" id="PF00787">
    <property type="entry name" value="PX"/>
    <property type="match status" value="1"/>
</dbReference>
<evidence type="ECO:0000313" key="14">
    <source>
        <dbReference type="Proteomes" id="UP001190926"/>
    </source>
</evidence>
<evidence type="ECO:0000256" key="3">
    <source>
        <dbReference type="ARBA" id="ARBA00022448"/>
    </source>
</evidence>
<dbReference type="InterPro" id="IPR001683">
    <property type="entry name" value="PX_dom"/>
</dbReference>
<comment type="caution">
    <text evidence="13">The sequence shown here is derived from an EMBL/GenBank/DDBJ whole genome shotgun (WGS) entry which is preliminary data.</text>
</comment>
<dbReference type="SUPFAM" id="SSF64268">
    <property type="entry name" value="PX domain"/>
    <property type="match status" value="1"/>
</dbReference>
<protein>
    <recommendedName>
        <fullName evidence="12">PX domain-containing protein</fullName>
    </recommendedName>
</protein>
<proteinExistence type="predicted"/>
<dbReference type="Gene3D" id="3.30.1520.10">
    <property type="entry name" value="Phox-like domain"/>
    <property type="match status" value="1"/>
</dbReference>
<feature type="domain" description="PX" evidence="12">
    <location>
        <begin position="118"/>
        <end position="235"/>
    </location>
</feature>
<evidence type="ECO:0000256" key="7">
    <source>
        <dbReference type="ARBA" id="ARBA00023054"/>
    </source>
</evidence>
<feature type="region of interest" description="Disordered" evidence="11">
    <location>
        <begin position="752"/>
        <end position="771"/>
    </location>
</feature>
<dbReference type="FunFam" id="3.30.1520.10:FF:000060">
    <property type="entry name" value="Phox (PX) domain-containing protein"/>
    <property type="match status" value="1"/>
</dbReference>
<organism evidence="13 14">
    <name type="scientific">Perilla frutescens var. hirtella</name>
    <name type="common">Perilla citriodora</name>
    <name type="synonym">Perilla setoyensis</name>
    <dbReference type="NCBI Taxonomy" id="608512"/>
    <lineage>
        <taxon>Eukaryota</taxon>
        <taxon>Viridiplantae</taxon>
        <taxon>Streptophyta</taxon>
        <taxon>Embryophyta</taxon>
        <taxon>Tracheophyta</taxon>
        <taxon>Spermatophyta</taxon>
        <taxon>Magnoliopsida</taxon>
        <taxon>eudicotyledons</taxon>
        <taxon>Gunneridae</taxon>
        <taxon>Pentapetalae</taxon>
        <taxon>asterids</taxon>
        <taxon>lamiids</taxon>
        <taxon>Lamiales</taxon>
        <taxon>Lamiaceae</taxon>
        <taxon>Nepetoideae</taxon>
        <taxon>Elsholtzieae</taxon>
        <taxon>Perilla</taxon>
    </lineage>
</organism>
<dbReference type="GO" id="GO:0010008">
    <property type="term" value="C:endosome membrane"/>
    <property type="evidence" value="ECO:0007669"/>
    <property type="project" value="UniProtKB-SubCell"/>
</dbReference>
<dbReference type="PANTHER" id="PTHR46856:SF3">
    <property type="entry name" value="PX DOMAIN-CONTAINING PROTEIN EREX"/>
    <property type="match status" value="1"/>
</dbReference>
<dbReference type="GO" id="GO:0015031">
    <property type="term" value="P:protein transport"/>
    <property type="evidence" value="ECO:0007669"/>
    <property type="project" value="UniProtKB-KW"/>
</dbReference>
<keyword evidence="8" id="KW-0472">Membrane</keyword>
<evidence type="ECO:0000259" key="12">
    <source>
        <dbReference type="PROSITE" id="PS50195"/>
    </source>
</evidence>
<dbReference type="EMBL" id="SDAM02000071">
    <property type="protein sequence ID" value="KAH6832328.1"/>
    <property type="molecule type" value="Genomic_DNA"/>
</dbReference>
<evidence type="ECO:0000256" key="4">
    <source>
        <dbReference type="ARBA" id="ARBA00022490"/>
    </source>
</evidence>
<comment type="function">
    <text evidence="9">Acts as an effector of RABF2A and RABF2B. Involved in vacuolar transport of storage proteins. Regulates membrane trafficking to protein storage vacuoles (PSVs). Binds specifically to phosphatidylinositol 3-monophosphate (PtdIns3P).</text>
</comment>
<reference evidence="13 14" key="1">
    <citation type="journal article" date="2021" name="Nat. Commun.">
        <title>Incipient diploidization of the medicinal plant Perilla within 10,000 years.</title>
        <authorList>
            <person name="Zhang Y."/>
            <person name="Shen Q."/>
            <person name="Leng L."/>
            <person name="Zhang D."/>
            <person name="Chen S."/>
            <person name="Shi Y."/>
            <person name="Ning Z."/>
            <person name="Chen S."/>
        </authorList>
    </citation>
    <scope>NUCLEOTIDE SEQUENCE [LARGE SCALE GENOMIC DNA]</scope>
    <source>
        <strain evidence="14">cv. PC099</strain>
    </source>
</reference>
<dbReference type="GO" id="GO:0035091">
    <property type="term" value="F:phosphatidylinositol binding"/>
    <property type="evidence" value="ECO:0007669"/>
    <property type="project" value="InterPro"/>
</dbReference>
<dbReference type="PROSITE" id="PS50195">
    <property type="entry name" value="PX"/>
    <property type="match status" value="1"/>
</dbReference>
<dbReference type="InterPro" id="IPR036871">
    <property type="entry name" value="PX_dom_sf"/>
</dbReference>
<feature type="compositionally biased region" description="Low complexity" evidence="11">
    <location>
        <begin position="753"/>
        <end position="767"/>
    </location>
</feature>
<evidence type="ECO:0000313" key="13">
    <source>
        <dbReference type="EMBL" id="KAH6832328.1"/>
    </source>
</evidence>
<evidence type="ECO:0000256" key="2">
    <source>
        <dbReference type="ARBA" id="ARBA00004514"/>
    </source>
</evidence>
<gene>
    <name evidence="13" type="ORF">C2S53_001736</name>
</gene>
<evidence type="ECO:0000256" key="11">
    <source>
        <dbReference type="SAM" id="MobiDB-lite"/>
    </source>
</evidence>
<dbReference type="InterPro" id="IPR044588">
    <property type="entry name" value="EREX-like"/>
</dbReference>
<evidence type="ECO:0000256" key="9">
    <source>
        <dbReference type="ARBA" id="ARBA00055681"/>
    </source>
</evidence>
<dbReference type="PANTHER" id="PTHR46856">
    <property type="entry name" value="PX DOMAIN-CONTAINING PROTEIN EREL1-RELATED"/>
    <property type="match status" value="1"/>
</dbReference>
<keyword evidence="7 10" id="KW-0175">Coiled coil</keyword>
<name>A0AAD4PA13_PERFH</name>
<dbReference type="GO" id="GO:0005829">
    <property type="term" value="C:cytosol"/>
    <property type="evidence" value="ECO:0007669"/>
    <property type="project" value="UniProtKB-SubCell"/>
</dbReference>
<keyword evidence="4" id="KW-0963">Cytoplasm</keyword>
<sequence>MRIENHAEILTNNFAAMNLYGLDSSLFEFGFSDSSLIDSISSSHPMITDRRYSEREEENLLRVSNSILKNIKRNSSPPKHRHDGASPLPLGMDWSPPPRNWDGMNTIWPHDFHTGWSYCVTVPSLNFLAESRGSEPVVFYRVQVGLQSPEGVSTTHGVLRRFSDFLKLSSDLKQSFRNKKLPPTPPKGLLRLKNRTLLEERRCYLEDWMAKVLSDIDVSRSAPVACFLELEAAARSAFRESSHHNVNLSCKNSSSSNPLSSQSDVSVASGTSAWASNYSNGSTSETSEIRSDLYVKDNYSESDKGNQISGKDFASLTEATLNEVFSENNNATLSEEFDERKEEKYVQKPLDGRINLDKIHTFPSFTMSLPHDSVENCPDQEKFSIISHAKCLSRESTGECTTSAAPNEKSISCKCSGNLETSAAIETLVISDLQFSPDTPVILPLDEQQKMSRLLTNMQQRLVTSKTDIEDLIARLNQELATRQYLATKVKDLETELESTKYIGKENIKQALSVESERYTQIQWDMQELKRKCMEMELGLKAEQDEKAHVEETKASIIKENEALQLELNSVREQLKNLQKCREEADLKLKSDVKLLVREVKSLRSSQSELSQDLDRVSKERVEFKTRLQKERMKRDCINAANRKLLHECEILRSRLEECSVNFLVEQEYKLKMESAPDAVDILATSENRTGLLLAEALLLAQDVTTPVASSRDESDSLMTTDDELRKMLTDVLIDNAILRKQANSIFRCALNTPDTSPDSSQTSNEDSSSRTNVIKKFFEI</sequence>
<keyword evidence="14" id="KW-1185">Reference proteome</keyword>
<evidence type="ECO:0000256" key="5">
    <source>
        <dbReference type="ARBA" id="ARBA00022753"/>
    </source>
</evidence>
<dbReference type="Proteomes" id="UP001190926">
    <property type="component" value="Unassembled WGS sequence"/>
</dbReference>
<evidence type="ECO:0000256" key="8">
    <source>
        <dbReference type="ARBA" id="ARBA00023136"/>
    </source>
</evidence>
<evidence type="ECO:0000256" key="1">
    <source>
        <dbReference type="ARBA" id="ARBA00004481"/>
    </source>
</evidence>
<dbReference type="AlphaFoldDB" id="A0AAD4PA13"/>
<feature type="coiled-coil region" evidence="10">
    <location>
        <begin position="526"/>
        <end position="588"/>
    </location>
</feature>
<feature type="region of interest" description="Disordered" evidence="11">
    <location>
        <begin position="72"/>
        <end position="91"/>
    </location>
</feature>
<keyword evidence="6" id="KW-0653">Protein transport</keyword>
<dbReference type="SMART" id="SM00312">
    <property type="entry name" value="PX"/>
    <property type="match status" value="1"/>
</dbReference>
<keyword evidence="5" id="KW-0967">Endosome</keyword>
<evidence type="ECO:0000256" key="10">
    <source>
        <dbReference type="SAM" id="Coils"/>
    </source>
</evidence>
<keyword evidence="3" id="KW-0813">Transport</keyword>
<evidence type="ECO:0000256" key="6">
    <source>
        <dbReference type="ARBA" id="ARBA00022927"/>
    </source>
</evidence>
<comment type="subcellular location">
    <subcellularLocation>
        <location evidence="2">Cytoplasm</location>
        <location evidence="2">Cytosol</location>
    </subcellularLocation>
    <subcellularLocation>
        <location evidence="1">Endosome membrane</location>
        <topology evidence="1">Peripheral membrane protein</topology>
    </subcellularLocation>
</comment>